<dbReference type="RefSeq" id="WP_167167703.1">
    <property type="nucleotide sequence ID" value="NZ_JAAOYM010000001.1"/>
</dbReference>
<comment type="similarity">
    <text evidence="1">Belongs to the 3-oxoacid CoA-transferase subunit B family.</text>
</comment>
<dbReference type="InterPro" id="IPR012791">
    <property type="entry name" value="3-oxoacid_CoA-transf_B"/>
</dbReference>
<dbReference type="EMBL" id="JAAOYM010000001">
    <property type="protein sequence ID" value="NIJ11008.1"/>
    <property type="molecule type" value="Genomic_DNA"/>
</dbReference>
<protein>
    <submittedName>
        <fullName evidence="3">3-oxoacid CoA-transferase B subunit</fullName>
    </submittedName>
</protein>
<dbReference type="NCBIfam" id="TIGR02428">
    <property type="entry name" value="pcaJ_scoB_fam"/>
    <property type="match status" value="1"/>
</dbReference>
<gene>
    <name evidence="3" type="ORF">FHU38_001352</name>
</gene>
<dbReference type="PANTHER" id="PTHR13707">
    <property type="entry name" value="KETOACID-COENZYME A TRANSFERASE"/>
    <property type="match status" value="1"/>
</dbReference>
<name>A0A7X5UNS6_9PSEU</name>
<keyword evidence="4" id="KW-1185">Reference proteome</keyword>
<dbReference type="Pfam" id="PF01144">
    <property type="entry name" value="CoA_trans"/>
    <property type="match status" value="1"/>
</dbReference>
<evidence type="ECO:0000256" key="1">
    <source>
        <dbReference type="ARBA" id="ARBA00007047"/>
    </source>
</evidence>
<organism evidence="3 4">
    <name type="scientific">Saccharomonospora amisosensis</name>
    <dbReference type="NCBI Taxonomy" id="1128677"/>
    <lineage>
        <taxon>Bacteria</taxon>
        <taxon>Bacillati</taxon>
        <taxon>Actinomycetota</taxon>
        <taxon>Actinomycetes</taxon>
        <taxon>Pseudonocardiales</taxon>
        <taxon>Pseudonocardiaceae</taxon>
        <taxon>Saccharomonospora</taxon>
    </lineage>
</organism>
<comment type="caution">
    <text evidence="3">The sequence shown here is derived from an EMBL/GenBank/DDBJ whole genome shotgun (WGS) entry which is preliminary data.</text>
</comment>
<dbReference type="SMART" id="SM00882">
    <property type="entry name" value="CoA_trans"/>
    <property type="match status" value="1"/>
</dbReference>
<dbReference type="InterPro" id="IPR004164">
    <property type="entry name" value="CoA_transf_AS"/>
</dbReference>
<accession>A0A7X5UNS6</accession>
<evidence type="ECO:0000313" key="4">
    <source>
        <dbReference type="Proteomes" id="UP000545493"/>
    </source>
</evidence>
<evidence type="ECO:0000256" key="2">
    <source>
        <dbReference type="ARBA" id="ARBA00022679"/>
    </source>
</evidence>
<dbReference type="InterPro" id="IPR004165">
    <property type="entry name" value="CoA_trans_fam_I"/>
</dbReference>
<dbReference type="PROSITE" id="PS01274">
    <property type="entry name" value="COA_TRANSF_2"/>
    <property type="match status" value="1"/>
</dbReference>
<dbReference type="PANTHER" id="PTHR13707:SF60">
    <property type="entry name" value="ACETATE COA-TRANSFERASE SUBUNIT ALPHA"/>
    <property type="match status" value="1"/>
</dbReference>
<evidence type="ECO:0000313" key="3">
    <source>
        <dbReference type="EMBL" id="NIJ11008.1"/>
    </source>
</evidence>
<dbReference type="AlphaFoldDB" id="A0A7X5UNS6"/>
<dbReference type="Gene3D" id="3.40.1080.10">
    <property type="entry name" value="Glutaconate Coenzyme A-transferase"/>
    <property type="match status" value="1"/>
</dbReference>
<sequence length="220" mass="23484">MVTPLDRGRIAARVAKDLRPGWYVNLGVGIPLLLADTLARSRDFVLHSENGILGLGSEAAEAERDPDLVDAGGRFATLTAGASLFDSATSFAMLRGGHIDAAVIGAYQVSQRGDLANWNVPGRKFGGIGGAADIGASVPNLFVTMTHISRDGEPKIVEECSYPLTAVRAVTRVYTDLAVLTVTERGLRLDEAVDGMTPRDVQRVTGAPLYWDDTFRTLTV</sequence>
<dbReference type="GO" id="GO:0008410">
    <property type="term" value="F:CoA-transferase activity"/>
    <property type="evidence" value="ECO:0007669"/>
    <property type="project" value="InterPro"/>
</dbReference>
<reference evidence="3 4" key="1">
    <citation type="submission" date="2020-03" db="EMBL/GenBank/DDBJ databases">
        <title>Sequencing the genomes of 1000 actinobacteria strains.</title>
        <authorList>
            <person name="Klenk H.-P."/>
        </authorList>
    </citation>
    <scope>NUCLEOTIDE SEQUENCE [LARGE SCALE GENOMIC DNA]</scope>
    <source>
        <strain evidence="3 4">DSM 45685</strain>
    </source>
</reference>
<proteinExistence type="inferred from homology"/>
<dbReference type="Proteomes" id="UP000545493">
    <property type="component" value="Unassembled WGS sequence"/>
</dbReference>
<keyword evidence="2 3" id="KW-0808">Transferase</keyword>
<dbReference type="SUPFAM" id="SSF100950">
    <property type="entry name" value="NagB/RpiA/CoA transferase-like"/>
    <property type="match status" value="1"/>
</dbReference>
<dbReference type="InterPro" id="IPR037171">
    <property type="entry name" value="NagB/RpiA_transferase-like"/>
</dbReference>